<keyword evidence="7" id="KW-1185">Reference proteome</keyword>
<dbReference type="InterPro" id="IPR006638">
    <property type="entry name" value="Elp3/MiaA/NifB-like_rSAM"/>
</dbReference>
<keyword evidence="1" id="KW-0949">S-adenosyl-L-methionine</keyword>
<dbReference type="PANTHER" id="PTHR11228">
    <property type="entry name" value="RADICAL SAM DOMAIN PROTEIN"/>
    <property type="match status" value="1"/>
</dbReference>
<evidence type="ECO:0000256" key="1">
    <source>
        <dbReference type="ARBA" id="ARBA00022691"/>
    </source>
</evidence>
<evidence type="ECO:0000256" key="3">
    <source>
        <dbReference type="ARBA" id="ARBA00023004"/>
    </source>
</evidence>
<evidence type="ECO:0000259" key="5">
    <source>
        <dbReference type="PROSITE" id="PS51918"/>
    </source>
</evidence>
<dbReference type="PROSITE" id="PS51918">
    <property type="entry name" value="RADICAL_SAM"/>
    <property type="match status" value="1"/>
</dbReference>
<dbReference type="PANTHER" id="PTHR11228:SF7">
    <property type="entry name" value="PQQA PEPTIDE CYCLASE"/>
    <property type="match status" value="1"/>
</dbReference>
<gene>
    <name evidence="6" type="ORF">L3556_06870</name>
</gene>
<accession>A0ABT6EXZ2</accession>
<dbReference type="EMBL" id="JAKKUT010000002">
    <property type="protein sequence ID" value="MDG2990656.1"/>
    <property type="molecule type" value="Genomic_DNA"/>
</dbReference>
<evidence type="ECO:0000313" key="7">
    <source>
        <dbReference type="Proteomes" id="UP001154265"/>
    </source>
</evidence>
<evidence type="ECO:0000313" key="6">
    <source>
        <dbReference type="EMBL" id="MDG2990656.1"/>
    </source>
</evidence>
<dbReference type="InterPro" id="IPR013785">
    <property type="entry name" value="Aldolase_TIM"/>
</dbReference>
<dbReference type="Proteomes" id="UP001154265">
    <property type="component" value="Unassembled WGS sequence"/>
</dbReference>
<dbReference type="SMART" id="SM00729">
    <property type="entry name" value="Elp3"/>
    <property type="match status" value="1"/>
</dbReference>
<feature type="domain" description="Radical SAM core" evidence="5">
    <location>
        <begin position="48"/>
        <end position="256"/>
    </location>
</feature>
<keyword evidence="3" id="KW-0408">Iron</keyword>
<dbReference type="InterPro" id="IPR050377">
    <property type="entry name" value="Radical_SAM_PqqE_MftC-like"/>
</dbReference>
<reference evidence="6" key="2">
    <citation type="submission" date="2022-01" db="EMBL/GenBank/DDBJ databases">
        <authorList>
            <person name="Zivanovic Y."/>
            <person name="Moreira D."/>
            <person name="Lopez-Garcia P."/>
        </authorList>
    </citation>
    <scope>NUCLEOTIDE SEQUENCE</scope>
    <source>
        <strain evidence="6">G9</strain>
    </source>
</reference>
<name>A0ABT6EXZ2_9SYNE</name>
<evidence type="ECO:0000256" key="2">
    <source>
        <dbReference type="ARBA" id="ARBA00022723"/>
    </source>
</evidence>
<dbReference type="Pfam" id="PF04055">
    <property type="entry name" value="Radical_SAM"/>
    <property type="match status" value="1"/>
</dbReference>
<dbReference type="RefSeq" id="WP_277866562.1">
    <property type="nucleotide sequence ID" value="NZ_JAKKUT010000002.1"/>
</dbReference>
<dbReference type="InterPro" id="IPR058240">
    <property type="entry name" value="rSAM_sf"/>
</dbReference>
<keyword evidence="4" id="KW-0411">Iron-sulfur</keyword>
<comment type="caution">
    <text evidence="6">The sequence shown here is derived from an EMBL/GenBank/DDBJ whole genome shotgun (WGS) entry which is preliminary data.</text>
</comment>
<dbReference type="SFLD" id="SFLDG01067">
    <property type="entry name" value="SPASM/twitch_domain_containing"/>
    <property type="match status" value="1"/>
</dbReference>
<dbReference type="SUPFAM" id="SSF102114">
    <property type="entry name" value="Radical SAM enzymes"/>
    <property type="match status" value="1"/>
</dbReference>
<protein>
    <submittedName>
        <fullName evidence="6">Radical SAM protein</fullName>
    </submittedName>
</protein>
<dbReference type="CDD" id="cd01335">
    <property type="entry name" value="Radical_SAM"/>
    <property type="match status" value="1"/>
</dbReference>
<dbReference type="SFLD" id="SFLDS00029">
    <property type="entry name" value="Radical_SAM"/>
    <property type="match status" value="1"/>
</dbReference>
<dbReference type="Gene3D" id="3.20.20.70">
    <property type="entry name" value="Aldolase class I"/>
    <property type="match status" value="1"/>
</dbReference>
<evidence type="ECO:0000256" key="4">
    <source>
        <dbReference type="ARBA" id="ARBA00023014"/>
    </source>
</evidence>
<reference evidence="6" key="1">
    <citation type="journal article" date="2022" name="Genome Biol. Evol.">
        <title>A New Gene Family Diagnostic for Intracellular Biomineralization of Amorphous Ca Carbonates by Cyanobacteria.</title>
        <authorList>
            <person name="Benzerara K."/>
            <person name="Duprat E."/>
            <person name="Bitard-Feildel T."/>
            <person name="Caumes G."/>
            <person name="Cassier-Chauvat C."/>
            <person name="Chauvat F."/>
            <person name="Dezi M."/>
            <person name="Diop S.I."/>
            <person name="Gaschignard G."/>
            <person name="Gorgen S."/>
            <person name="Gugger M."/>
            <person name="Lopez-Garcia P."/>
            <person name="Millet M."/>
            <person name="Skouri-Panet F."/>
            <person name="Moreira D."/>
            <person name="Callebaut I."/>
        </authorList>
    </citation>
    <scope>NUCLEOTIDE SEQUENCE</scope>
    <source>
        <strain evidence="6">G9</strain>
    </source>
</reference>
<organism evidence="6 7">
    <name type="scientific">Candidatus Synechococcus calcipolaris G9</name>
    <dbReference type="NCBI Taxonomy" id="1497997"/>
    <lineage>
        <taxon>Bacteria</taxon>
        <taxon>Bacillati</taxon>
        <taxon>Cyanobacteriota</taxon>
        <taxon>Cyanophyceae</taxon>
        <taxon>Synechococcales</taxon>
        <taxon>Synechococcaceae</taxon>
        <taxon>Synechococcus</taxon>
    </lineage>
</organism>
<sequence>MFTVNKLSINTTSHLKIRFGAAGLHLFNRNTGLNLLVNEISLPPSMWSNAPRQVSIALTNACDLACPHCYAPKNPAVLNFERLTNWLTDLDANGCIGVGFGGGEPTLYPRLAELCSYTAEKTGLAVTMTTHAHHLSDRLLKDLAGNVNFIRVSMDGVEATYESLRGRLFATLIQRIRALSKSFPFGINFVVNSKTIDDLDKAIDLAEEFGCSEFLLLPEEATLRTSGIDSDTRRILQEWVANYRGFIPLAVSESGADGLPTCNPLIAETGLEAFAHIDASGILKRTSYSTDGVRITEDRVMPALYKLATSNQEVTS</sequence>
<proteinExistence type="predicted"/>
<keyword evidence="2" id="KW-0479">Metal-binding</keyword>
<dbReference type="InterPro" id="IPR007197">
    <property type="entry name" value="rSAM"/>
</dbReference>